<sequence>MYNAILYPTDGSEGADAATSHVRNLAETYDATVHVLHVADSSYLGYESENGPTGMIGSPEPDVTSGMAGEKTDPDRHERGRAAMAGRDPTELQDAHRERCEEVVSEAAEQFEGLAVESAVRVGKPHQVIVGYADNNDIDLVVMGTHGRSGIDRYLLGSVTEKVLRTSDVPVVTVRRNHDEDD</sequence>
<dbReference type="SUPFAM" id="SSF52402">
    <property type="entry name" value="Adenine nucleotide alpha hydrolases-like"/>
    <property type="match status" value="1"/>
</dbReference>
<accession>A0AAE3FRH8</accession>
<reference evidence="4 5" key="1">
    <citation type="journal article" date="2022" name="Syst. Appl. Microbiol.">
        <title>Natronocalculus amylovorans gen. nov., sp. nov., and Natranaeroarchaeum aerophilus sp. nov., dominant culturable amylolytic natronoarchaea from hypersaline soda lakes in southwestern Siberia.</title>
        <authorList>
            <person name="Sorokin D.Y."/>
            <person name="Elcheninov A.G."/>
            <person name="Khizhniak T.V."/>
            <person name="Koenen M."/>
            <person name="Bale N.J."/>
            <person name="Damste J.S.S."/>
            <person name="Kublanov I.V."/>
        </authorList>
    </citation>
    <scope>NUCLEOTIDE SEQUENCE [LARGE SCALE GENOMIC DNA]</scope>
    <source>
        <strain evidence="4 5">AArc-St1-1</strain>
    </source>
</reference>
<dbReference type="AlphaFoldDB" id="A0AAE3FRH8"/>
<gene>
    <name evidence="4" type="ORF">AArcSt11_10080</name>
</gene>
<dbReference type="Proteomes" id="UP001202674">
    <property type="component" value="Unassembled WGS sequence"/>
</dbReference>
<feature type="region of interest" description="Disordered" evidence="2">
    <location>
        <begin position="55"/>
        <end position="93"/>
    </location>
</feature>
<dbReference type="InterPro" id="IPR014729">
    <property type="entry name" value="Rossmann-like_a/b/a_fold"/>
</dbReference>
<organism evidence="4 5">
    <name type="scientific">Natranaeroarchaeum aerophilus</name>
    <dbReference type="NCBI Taxonomy" id="2917711"/>
    <lineage>
        <taxon>Archaea</taxon>
        <taxon>Methanobacteriati</taxon>
        <taxon>Methanobacteriota</taxon>
        <taxon>Stenosarchaea group</taxon>
        <taxon>Halobacteria</taxon>
        <taxon>Halobacteriales</taxon>
        <taxon>Natronoarchaeaceae</taxon>
        <taxon>Natranaeroarchaeum</taxon>
    </lineage>
</organism>
<evidence type="ECO:0000313" key="4">
    <source>
        <dbReference type="EMBL" id="MCL9813999.1"/>
    </source>
</evidence>
<dbReference type="Pfam" id="PF00582">
    <property type="entry name" value="Usp"/>
    <property type="match status" value="2"/>
</dbReference>
<evidence type="ECO:0000259" key="3">
    <source>
        <dbReference type="Pfam" id="PF00582"/>
    </source>
</evidence>
<dbReference type="CDD" id="cd00293">
    <property type="entry name" value="USP-like"/>
    <property type="match status" value="1"/>
</dbReference>
<dbReference type="InterPro" id="IPR006015">
    <property type="entry name" value="Universal_stress_UspA"/>
</dbReference>
<proteinExistence type="inferred from homology"/>
<name>A0AAE3FRH8_9EURY</name>
<dbReference type="InterPro" id="IPR006016">
    <property type="entry name" value="UspA"/>
</dbReference>
<keyword evidence="5" id="KW-1185">Reference proteome</keyword>
<dbReference type="RefSeq" id="WP_250596802.1">
    <property type="nucleotide sequence ID" value="NZ_JAKRVY010000005.1"/>
</dbReference>
<evidence type="ECO:0000256" key="2">
    <source>
        <dbReference type="SAM" id="MobiDB-lite"/>
    </source>
</evidence>
<comment type="similarity">
    <text evidence="1">Belongs to the universal stress protein A family.</text>
</comment>
<evidence type="ECO:0000256" key="1">
    <source>
        <dbReference type="ARBA" id="ARBA00008791"/>
    </source>
</evidence>
<feature type="compositionally biased region" description="Basic and acidic residues" evidence="2">
    <location>
        <begin position="70"/>
        <end position="81"/>
    </location>
</feature>
<evidence type="ECO:0000313" key="5">
    <source>
        <dbReference type="Proteomes" id="UP001202674"/>
    </source>
</evidence>
<dbReference type="PRINTS" id="PR01438">
    <property type="entry name" value="UNVRSLSTRESS"/>
</dbReference>
<dbReference type="EMBL" id="JAKRVY010000005">
    <property type="protein sequence ID" value="MCL9813999.1"/>
    <property type="molecule type" value="Genomic_DNA"/>
</dbReference>
<protein>
    <submittedName>
        <fullName evidence="4">Universal stress protein</fullName>
    </submittedName>
</protein>
<dbReference type="PANTHER" id="PTHR46268">
    <property type="entry name" value="STRESS RESPONSE PROTEIN NHAX"/>
    <property type="match status" value="1"/>
</dbReference>
<comment type="caution">
    <text evidence="4">The sequence shown here is derived from an EMBL/GenBank/DDBJ whole genome shotgun (WGS) entry which is preliminary data.</text>
</comment>
<feature type="domain" description="UspA" evidence="3">
    <location>
        <begin position="1"/>
        <end position="49"/>
    </location>
</feature>
<dbReference type="Gene3D" id="3.40.50.620">
    <property type="entry name" value="HUPs"/>
    <property type="match status" value="1"/>
</dbReference>
<feature type="domain" description="UspA" evidence="3">
    <location>
        <begin position="83"/>
        <end position="175"/>
    </location>
</feature>
<dbReference type="PANTHER" id="PTHR46268:SF6">
    <property type="entry name" value="UNIVERSAL STRESS PROTEIN UP12"/>
    <property type="match status" value="1"/>
</dbReference>